<organism evidence="2 3">
    <name type="scientific">Lentzea atacamensis</name>
    <dbReference type="NCBI Taxonomy" id="531938"/>
    <lineage>
        <taxon>Bacteria</taxon>
        <taxon>Bacillati</taxon>
        <taxon>Actinomycetota</taxon>
        <taxon>Actinomycetes</taxon>
        <taxon>Pseudonocardiales</taxon>
        <taxon>Pseudonocardiaceae</taxon>
        <taxon>Lentzea</taxon>
    </lineage>
</organism>
<evidence type="ECO:0000256" key="1">
    <source>
        <dbReference type="SAM" id="SignalP"/>
    </source>
</evidence>
<gene>
    <name evidence="2" type="ORF">C8D87_11458</name>
</gene>
<name>A0ABX9DVX6_9PSEU</name>
<keyword evidence="1" id="KW-0732">Signal</keyword>
<accession>A0ABX9DVX6</accession>
<reference evidence="2 3" key="1">
    <citation type="submission" date="2018-06" db="EMBL/GenBank/DDBJ databases">
        <title>Genomic Encyclopedia of Type Strains, Phase IV (KMG-IV): sequencing the most valuable type-strain genomes for metagenomic binning, comparative biology and taxonomic classification.</title>
        <authorList>
            <person name="Goeker M."/>
        </authorList>
    </citation>
    <scope>NUCLEOTIDE SEQUENCE [LARGE SCALE GENOMIC DNA]</scope>
    <source>
        <strain evidence="2 3">DSM 45479</strain>
    </source>
</reference>
<comment type="caution">
    <text evidence="2">The sequence shown here is derived from an EMBL/GenBank/DDBJ whole genome shotgun (WGS) entry which is preliminary data.</text>
</comment>
<feature type="signal peptide" evidence="1">
    <location>
        <begin position="1"/>
        <end position="28"/>
    </location>
</feature>
<keyword evidence="3" id="KW-1185">Reference proteome</keyword>
<dbReference type="Proteomes" id="UP000248714">
    <property type="component" value="Unassembled WGS sequence"/>
</dbReference>
<protein>
    <recommendedName>
        <fullName evidence="4">SH3 domain-containing protein</fullName>
    </recommendedName>
</protein>
<evidence type="ECO:0000313" key="2">
    <source>
        <dbReference type="EMBL" id="RAS59446.1"/>
    </source>
</evidence>
<evidence type="ECO:0000313" key="3">
    <source>
        <dbReference type="Proteomes" id="UP000248714"/>
    </source>
</evidence>
<sequence>MNRALVGRAAGVIAIAATALLGAGAANAQVAMNQPGSQIQAKAAVHNQAAGAEKIKAADCSGYPYSSGDWVRIRAVPGGEPVLGYSMRWDKYSWPRYPQDYTSDERWMLTTNLRTGVRGWVSTTWVDWYQPTCPA</sequence>
<proteinExistence type="predicted"/>
<dbReference type="RefSeq" id="WP_112231858.1">
    <property type="nucleotide sequence ID" value="NZ_QLTT01000014.1"/>
</dbReference>
<evidence type="ECO:0008006" key="4">
    <source>
        <dbReference type="Google" id="ProtNLM"/>
    </source>
</evidence>
<dbReference type="EMBL" id="QLTT01000014">
    <property type="protein sequence ID" value="RAS59446.1"/>
    <property type="molecule type" value="Genomic_DNA"/>
</dbReference>
<feature type="chain" id="PRO_5045777436" description="SH3 domain-containing protein" evidence="1">
    <location>
        <begin position="29"/>
        <end position="135"/>
    </location>
</feature>